<name>A0A1R4FK73_9MICC</name>
<feature type="region of interest" description="Disordered" evidence="1">
    <location>
        <begin position="91"/>
        <end position="115"/>
    </location>
</feature>
<keyword evidence="2" id="KW-0732">Signal</keyword>
<gene>
    <name evidence="3" type="ORF">FM101_04360</name>
</gene>
<evidence type="ECO:0008006" key="5">
    <source>
        <dbReference type="Google" id="ProtNLM"/>
    </source>
</evidence>
<dbReference type="EMBL" id="FUHW01000020">
    <property type="protein sequence ID" value="SJM56279.1"/>
    <property type="molecule type" value="Genomic_DNA"/>
</dbReference>
<feature type="signal peptide" evidence="2">
    <location>
        <begin position="1"/>
        <end position="22"/>
    </location>
</feature>
<keyword evidence="4" id="KW-1185">Reference proteome</keyword>
<dbReference type="RefSeq" id="WP_086995967.1">
    <property type="nucleotide sequence ID" value="NZ_FUHW01000020.1"/>
</dbReference>
<protein>
    <recommendedName>
        <fullName evidence="5">Lipoprotein</fullName>
    </recommendedName>
</protein>
<evidence type="ECO:0000256" key="1">
    <source>
        <dbReference type="SAM" id="MobiDB-lite"/>
    </source>
</evidence>
<evidence type="ECO:0000313" key="4">
    <source>
        <dbReference type="Proteomes" id="UP000195913"/>
    </source>
</evidence>
<dbReference type="AlphaFoldDB" id="A0A1R4FK73"/>
<feature type="chain" id="PRO_5039671669" description="Lipoprotein" evidence="2">
    <location>
        <begin position="23"/>
        <end position="148"/>
    </location>
</feature>
<sequence>MTRRGFPLTTIIPLFAVGALLAGCSAGQAPSSEQSSAAEETLFPIPSLVGTTSADCPEAAARWAEAERGPDFYDGLPDDVRIIETNSGTVLHTGHASNAPRASAPASAAPDRVEQDPAWPQDSVVFVDPESGDVLRTILAPENMFCEP</sequence>
<proteinExistence type="predicted"/>
<evidence type="ECO:0000313" key="3">
    <source>
        <dbReference type="EMBL" id="SJM56279.1"/>
    </source>
</evidence>
<dbReference type="PROSITE" id="PS51257">
    <property type="entry name" value="PROKAR_LIPOPROTEIN"/>
    <property type="match status" value="1"/>
</dbReference>
<feature type="compositionally biased region" description="Low complexity" evidence="1">
    <location>
        <begin position="96"/>
        <end position="110"/>
    </location>
</feature>
<dbReference type="Proteomes" id="UP000195913">
    <property type="component" value="Unassembled WGS sequence"/>
</dbReference>
<accession>A0A1R4FK73</accession>
<evidence type="ECO:0000256" key="2">
    <source>
        <dbReference type="SAM" id="SignalP"/>
    </source>
</evidence>
<reference evidence="3 4" key="1">
    <citation type="submission" date="2017-02" db="EMBL/GenBank/DDBJ databases">
        <authorList>
            <person name="Peterson S.W."/>
        </authorList>
    </citation>
    <scope>NUCLEOTIDE SEQUENCE [LARGE SCALE GENOMIC DNA]</scope>
    <source>
        <strain evidence="3 4">B Ar 00.02</strain>
    </source>
</reference>
<organism evidence="3 4">
    <name type="scientific">Arthrobacter rhombi</name>
    <dbReference type="NCBI Taxonomy" id="71253"/>
    <lineage>
        <taxon>Bacteria</taxon>
        <taxon>Bacillati</taxon>
        <taxon>Actinomycetota</taxon>
        <taxon>Actinomycetes</taxon>
        <taxon>Micrococcales</taxon>
        <taxon>Micrococcaceae</taxon>
        <taxon>Arthrobacter</taxon>
    </lineage>
</organism>